<proteinExistence type="predicted"/>
<feature type="transmembrane region" description="Helical" evidence="1">
    <location>
        <begin position="241"/>
        <end position="257"/>
    </location>
</feature>
<keyword evidence="1" id="KW-1133">Transmembrane helix</keyword>
<gene>
    <name evidence="2" type="ORF">A3D08_00145</name>
</gene>
<comment type="caution">
    <text evidence="2">The sequence shown here is derived from an EMBL/GenBank/DDBJ whole genome shotgun (WGS) entry which is preliminary data.</text>
</comment>
<feature type="transmembrane region" description="Helical" evidence="1">
    <location>
        <begin position="43"/>
        <end position="63"/>
    </location>
</feature>
<evidence type="ECO:0000313" key="3">
    <source>
        <dbReference type="Proteomes" id="UP000178098"/>
    </source>
</evidence>
<accession>A0A1F7HFY5</accession>
<feature type="transmembrane region" description="Helical" evidence="1">
    <location>
        <begin position="183"/>
        <end position="203"/>
    </location>
</feature>
<sequence>MISKLSPYFKLKSAVTQFFIFLSCFALISFADMYLFSTRSERIHMFIVLAAIILTISGLVYIVHGILQRTELNPLHIAISGIIVFLIIHPTQSLILFVVALTLAVSSKLIRFRGQPILNPAATGIALTFYLSALARKSVLMSWWGADMVQNFTKGNVLVYYSLAVIFLGGFIYFAWKFNKSSYIASFVMTHLLFIFYTTLQTTGSSAETIAFIIASFFNSFAFLALVMIPEPKTSPSSPKQQVIVGIFGGIVLYMLLLDSVPFISSDLAFIHTVLATNVVTFVLKRWA</sequence>
<feature type="transmembrane region" description="Helical" evidence="1">
    <location>
        <begin position="117"/>
        <end position="135"/>
    </location>
</feature>
<dbReference type="PROSITE" id="PS51257">
    <property type="entry name" value="PROKAR_LIPOPROTEIN"/>
    <property type="match status" value="1"/>
</dbReference>
<dbReference type="Proteomes" id="UP000178098">
    <property type="component" value="Unassembled WGS sequence"/>
</dbReference>
<evidence type="ECO:0000256" key="1">
    <source>
        <dbReference type="SAM" id="Phobius"/>
    </source>
</evidence>
<feature type="transmembrane region" description="Helical" evidence="1">
    <location>
        <begin position="263"/>
        <end position="284"/>
    </location>
</feature>
<keyword evidence="1" id="KW-0812">Transmembrane</keyword>
<organism evidence="2 3">
    <name type="scientific">Candidatus Roizmanbacteria bacterium RIFCSPHIGHO2_02_FULL_43_11</name>
    <dbReference type="NCBI Taxonomy" id="1802043"/>
    <lineage>
        <taxon>Bacteria</taxon>
        <taxon>Candidatus Roizmaniibacteriota</taxon>
    </lineage>
</organism>
<keyword evidence="1" id="KW-0472">Membrane</keyword>
<dbReference type="EMBL" id="MFZT01000040">
    <property type="protein sequence ID" value="OGK29712.1"/>
    <property type="molecule type" value="Genomic_DNA"/>
</dbReference>
<protein>
    <submittedName>
        <fullName evidence="2">Uncharacterized protein</fullName>
    </submittedName>
</protein>
<evidence type="ECO:0000313" key="2">
    <source>
        <dbReference type="EMBL" id="OGK29712.1"/>
    </source>
</evidence>
<feature type="transmembrane region" description="Helical" evidence="1">
    <location>
        <begin position="158"/>
        <end position="176"/>
    </location>
</feature>
<name>A0A1F7HFY5_9BACT</name>
<dbReference type="AlphaFoldDB" id="A0A1F7HFY5"/>
<feature type="transmembrane region" description="Helical" evidence="1">
    <location>
        <begin position="14"/>
        <end position="36"/>
    </location>
</feature>
<reference evidence="2 3" key="1">
    <citation type="journal article" date="2016" name="Nat. Commun.">
        <title>Thousands of microbial genomes shed light on interconnected biogeochemical processes in an aquifer system.</title>
        <authorList>
            <person name="Anantharaman K."/>
            <person name="Brown C.T."/>
            <person name="Hug L.A."/>
            <person name="Sharon I."/>
            <person name="Castelle C.J."/>
            <person name="Probst A.J."/>
            <person name="Thomas B.C."/>
            <person name="Singh A."/>
            <person name="Wilkins M.J."/>
            <person name="Karaoz U."/>
            <person name="Brodie E.L."/>
            <person name="Williams K.H."/>
            <person name="Hubbard S.S."/>
            <person name="Banfield J.F."/>
        </authorList>
    </citation>
    <scope>NUCLEOTIDE SEQUENCE [LARGE SCALE GENOMIC DNA]</scope>
</reference>
<feature type="transmembrane region" description="Helical" evidence="1">
    <location>
        <begin position="209"/>
        <end position="229"/>
    </location>
</feature>
<feature type="transmembrane region" description="Helical" evidence="1">
    <location>
        <begin position="75"/>
        <end position="105"/>
    </location>
</feature>